<gene>
    <name evidence="2" type="ORF">CARN1_2425</name>
</gene>
<sequence>MADDALDALKKKRDQLNARIAKLNARKASETRRIDTRRKIVAGAMLLDAVAADRKAEKPVGIARWWDAQLPHLKRPQDRALFGLPPTTERA</sequence>
<proteinExistence type="predicted"/>
<dbReference type="EMBL" id="CABL01000020">
    <property type="protein sequence ID" value="CBH76560.1"/>
    <property type="molecule type" value="Genomic_DNA"/>
</dbReference>
<name>E6PJB8_9ZZZZ</name>
<feature type="coiled-coil region" evidence="1">
    <location>
        <begin position="6"/>
        <end position="33"/>
    </location>
</feature>
<evidence type="ECO:0000313" key="2">
    <source>
        <dbReference type="EMBL" id="CBH76560.1"/>
    </source>
</evidence>
<reference evidence="2" key="1">
    <citation type="submission" date="2009-10" db="EMBL/GenBank/DDBJ databases">
        <title>Diversity of trophic interactions inside an arsenic-rich microbial ecosystem.</title>
        <authorList>
            <person name="Bertin P.N."/>
            <person name="Heinrich-Salmeron A."/>
            <person name="Pelletier E."/>
            <person name="Goulhen-Chollet F."/>
            <person name="Arsene-Ploetze F."/>
            <person name="Gallien S."/>
            <person name="Calteau A."/>
            <person name="Vallenet D."/>
            <person name="Casiot C."/>
            <person name="Chane-Woon-Ming B."/>
            <person name="Giloteaux L."/>
            <person name="Barakat M."/>
            <person name="Bonnefoy V."/>
            <person name="Bruneel O."/>
            <person name="Chandler M."/>
            <person name="Cleiss J."/>
            <person name="Duran R."/>
            <person name="Elbaz-Poulichet F."/>
            <person name="Fonknechten N."/>
            <person name="Lauga B."/>
            <person name="Mornico D."/>
            <person name="Ortet P."/>
            <person name="Schaeffer C."/>
            <person name="Siguier P."/>
            <person name="Alexander Thil Smith A."/>
            <person name="Van Dorsselaer A."/>
            <person name="Weissenbach J."/>
            <person name="Medigue C."/>
            <person name="Le Paslier D."/>
        </authorList>
    </citation>
    <scope>NUCLEOTIDE SEQUENCE</scope>
</reference>
<protein>
    <submittedName>
        <fullName evidence="2">Putative Mobilization protein C</fullName>
    </submittedName>
</protein>
<comment type="caution">
    <text evidence="2">The sequence shown here is derived from an EMBL/GenBank/DDBJ whole genome shotgun (WGS) entry which is preliminary data.</text>
</comment>
<evidence type="ECO:0000256" key="1">
    <source>
        <dbReference type="SAM" id="Coils"/>
    </source>
</evidence>
<accession>E6PJB8</accession>
<organism evidence="2">
    <name type="scientific">mine drainage metagenome</name>
    <dbReference type="NCBI Taxonomy" id="410659"/>
    <lineage>
        <taxon>unclassified sequences</taxon>
        <taxon>metagenomes</taxon>
        <taxon>ecological metagenomes</taxon>
    </lineage>
</organism>
<keyword evidence="1" id="KW-0175">Coiled coil</keyword>
<dbReference type="AlphaFoldDB" id="E6PJB8"/>